<dbReference type="EMBL" id="MU266458">
    <property type="protein sequence ID" value="KAH7923250.1"/>
    <property type="molecule type" value="Genomic_DNA"/>
</dbReference>
<accession>A0ACB8BBR7</accession>
<name>A0ACB8BBR7_9AGAM</name>
<comment type="caution">
    <text evidence="1">The sequence shown here is derived from an EMBL/GenBank/DDBJ whole genome shotgun (WGS) entry which is preliminary data.</text>
</comment>
<sequence>MHLSAHLVQLASLSTIFLLSQLVAAQNGTVTCEEGSSSVSIPYDHLFNASSVPEGAVSCNVTLDATSATETDANGTVVGTATYNGTSDGTPNTAPFGLLVIDSPNNASVSSMAYRSDWRLLGCHPTSEEPQQVLAYCSKSMDDPTSGCSHVFIGQPEHTIVQMPAGCGPGPYAHVTGLSEHPHSAIRRAYIEGKPASESVYQLSFDYDFTSLPEENAPIYMRADVSNIPGYWDNVVEATPGASKHAVDGSDVQPPEEKVIDTVISFVSWIAAIVKGAPIKGGDSWADVFKLGGSVSWGQSAGSESLGGSYNIALSASGEVFTRYAYYISATINPKNVSAAYVYFGGAVDAKAEVLIEGEVHASYESERKQFGKPIGLPGLSYPGLLRVGPSLSLEGYAAGSLQLNGSVNVTVGYSLPYTEAYLGKTGQDRTPAPYNSLSNPSSGLNSDIDWNFTLSGDMSLHLVPRLQLGINVLEGVLLDAQGYVSADVAAGLEAEASAGAGNSGTICIKPYVDVEFEAGLTGKLLYWDIGNQTWPLWNPDKLYIPTDGICPVKPSRRSTIDGQTSSWSLGAFEEESNESRVNVASSRIMRPGLGL</sequence>
<keyword evidence="2" id="KW-1185">Reference proteome</keyword>
<gene>
    <name evidence="1" type="ORF">BV22DRAFT_1196850</name>
</gene>
<organism evidence="1 2">
    <name type="scientific">Leucogyrophana mollusca</name>
    <dbReference type="NCBI Taxonomy" id="85980"/>
    <lineage>
        <taxon>Eukaryota</taxon>
        <taxon>Fungi</taxon>
        <taxon>Dikarya</taxon>
        <taxon>Basidiomycota</taxon>
        <taxon>Agaricomycotina</taxon>
        <taxon>Agaricomycetes</taxon>
        <taxon>Agaricomycetidae</taxon>
        <taxon>Boletales</taxon>
        <taxon>Boletales incertae sedis</taxon>
        <taxon>Leucogyrophana</taxon>
    </lineage>
</organism>
<evidence type="ECO:0000313" key="2">
    <source>
        <dbReference type="Proteomes" id="UP000790709"/>
    </source>
</evidence>
<proteinExistence type="predicted"/>
<dbReference type="Proteomes" id="UP000790709">
    <property type="component" value="Unassembled WGS sequence"/>
</dbReference>
<protein>
    <submittedName>
        <fullName evidence="1">Uncharacterized protein</fullName>
    </submittedName>
</protein>
<evidence type="ECO:0000313" key="1">
    <source>
        <dbReference type="EMBL" id="KAH7923250.1"/>
    </source>
</evidence>
<reference evidence="1" key="1">
    <citation type="journal article" date="2021" name="New Phytol.">
        <title>Evolutionary innovations through gain and loss of genes in the ectomycorrhizal Boletales.</title>
        <authorList>
            <person name="Wu G."/>
            <person name="Miyauchi S."/>
            <person name="Morin E."/>
            <person name="Kuo A."/>
            <person name="Drula E."/>
            <person name="Varga T."/>
            <person name="Kohler A."/>
            <person name="Feng B."/>
            <person name="Cao Y."/>
            <person name="Lipzen A."/>
            <person name="Daum C."/>
            <person name="Hundley H."/>
            <person name="Pangilinan J."/>
            <person name="Johnson J."/>
            <person name="Barry K."/>
            <person name="LaButti K."/>
            <person name="Ng V."/>
            <person name="Ahrendt S."/>
            <person name="Min B."/>
            <person name="Choi I.G."/>
            <person name="Park H."/>
            <person name="Plett J.M."/>
            <person name="Magnuson J."/>
            <person name="Spatafora J.W."/>
            <person name="Nagy L.G."/>
            <person name="Henrissat B."/>
            <person name="Grigoriev I.V."/>
            <person name="Yang Z.L."/>
            <person name="Xu J."/>
            <person name="Martin F.M."/>
        </authorList>
    </citation>
    <scope>NUCLEOTIDE SEQUENCE</scope>
    <source>
        <strain evidence="1">KUC20120723A-06</strain>
    </source>
</reference>